<evidence type="ECO:0000313" key="1">
    <source>
        <dbReference type="EMBL" id="OHA41780.1"/>
    </source>
</evidence>
<organism evidence="1 2">
    <name type="scientific">Candidatus Taylorbacteria bacterium RIFCSPLOWO2_12_FULL_43_20</name>
    <dbReference type="NCBI Taxonomy" id="1802332"/>
    <lineage>
        <taxon>Bacteria</taxon>
        <taxon>Candidatus Tayloriibacteriota</taxon>
    </lineage>
</organism>
<dbReference type="Pfam" id="PF11104">
    <property type="entry name" value="PilM_2"/>
    <property type="match status" value="1"/>
</dbReference>
<dbReference type="Gene3D" id="3.30.420.40">
    <property type="match status" value="2"/>
</dbReference>
<comment type="caution">
    <text evidence="1">The sequence shown here is derived from an EMBL/GenBank/DDBJ whole genome shotgun (WGS) entry which is preliminary data.</text>
</comment>
<dbReference type="CDD" id="cd24049">
    <property type="entry name" value="ASKHA_NBD_PilM"/>
    <property type="match status" value="1"/>
</dbReference>
<gene>
    <name evidence="1" type="ORF">A3G52_04000</name>
</gene>
<evidence type="ECO:0000313" key="2">
    <source>
        <dbReference type="Proteomes" id="UP000177269"/>
    </source>
</evidence>
<sequence>MSKQNNCEKFICKHFPPPRLISMPAVGLDISSNSIRFMEMLRTSSGLRPGRYGEKSIPEGVGYSEDVHNNKSLKKTLKELASEYDLKFVNVSLPEEKAYIFQTSFPKVEAKELRDAIELGLEENVPLSGAEAMFDFTVIDKVKNDGKTNVSVSVLPRAIAESFATLLDGTGLFPLSFQLAAEAVARSVVKKGDKLTVMIVNMGEKKTGIYIVRSGIVHFTTTLNFGGEEMTSAIEKLFGVSKEEAVRMKREKNIMKRKQNMELFLSLVNPISALKDEISRLYAYWNSHMAASGEGANKDQSAEIDKILLCGLDANLSGLDEYLALTLKTECSVANVWENIFSFDDYIPKIEYEDSLNYPTAIGLSL</sequence>
<reference evidence="1 2" key="1">
    <citation type="journal article" date="2016" name="Nat. Commun.">
        <title>Thousands of microbial genomes shed light on interconnected biogeochemical processes in an aquifer system.</title>
        <authorList>
            <person name="Anantharaman K."/>
            <person name="Brown C.T."/>
            <person name="Hug L.A."/>
            <person name="Sharon I."/>
            <person name="Castelle C.J."/>
            <person name="Probst A.J."/>
            <person name="Thomas B.C."/>
            <person name="Singh A."/>
            <person name="Wilkins M.J."/>
            <person name="Karaoz U."/>
            <person name="Brodie E.L."/>
            <person name="Williams K.H."/>
            <person name="Hubbard S.S."/>
            <person name="Banfield J.F."/>
        </authorList>
    </citation>
    <scope>NUCLEOTIDE SEQUENCE [LARGE SCALE GENOMIC DNA]</scope>
</reference>
<accession>A0A1G2P0D1</accession>
<dbReference type="SUPFAM" id="SSF53067">
    <property type="entry name" value="Actin-like ATPase domain"/>
    <property type="match status" value="1"/>
</dbReference>
<evidence type="ECO:0008006" key="3">
    <source>
        <dbReference type="Google" id="ProtNLM"/>
    </source>
</evidence>
<dbReference type="InterPro" id="IPR043129">
    <property type="entry name" value="ATPase_NBD"/>
</dbReference>
<dbReference type="AlphaFoldDB" id="A0A1G2P0D1"/>
<dbReference type="PANTHER" id="PTHR32432">
    <property type="entry name" value="CELL DIVISION PROTEIN FTSA-RELATED"/>
    <property type="match status" value="1"/>
</dbReference>
<dbReference type="Gene3D" id="3.30.1490.300">
    <property type="match status" value="1"/>
</dbReference>
<dbReference type="EMBL" id="MHSK01000025">
    <property type="protein sequence ID" value="OHA41780.1"/>
    <property type="molecule type" value="Genomic_DNA"/>
</dbReference>
<proteinExistence type="predicted"/>
<dbReference type="InterPro" id="IPR050696">
    <property type="entry name" value="FtsA/MreB"/>
</dbReference>
<protein>
    <recommendedName>
        <fullName evidence="3">SHS2 domain-containing protein</fullName>
    </recommendedName>
</protein>
<dbReference type="Proteomes" id="UP000177269">
    <property type="component" value="Unassembled WGS sequence"/>
</dbReference>
<dbReference type="PANTHER" id="PTHR32432:SF3">
    <property type="entry name" value="ETHANOLAMINE UTILIZATION PROTEIN EUTJ"/>
    <property type="match status" value="1"/>
</dbReference>
<name>A0A1G2P0D1_9BACT</name>
<dbReference type="InterPro" id="IPR005883">
    <property type="entry name" value="PilM"/>
</dbReference>